<feature type="region of interest" description="Disordered" evidence="1">
    <location>
        <begin position="57"/>
        <end position="126"/>
    </location>
</feature>
<organism evidence="2 3">
    <name type="scientific">Phytophthora cactorum</name>
    <dbReference type="NCBI Taxonomy" id="29920"/>
    <lineage>
        <taxon>Eukaryota</taxon>
        <taxon>Sar</taxon>
        <taxon>Stramenopiles</taxon>
        <taxon>Oomycota</taxon>
        <taxon>Peronosporomycetes</taxon>
        <taxon>Peronosporales</taxon>
        <taxon>Peronosporaceae</taxon>
        <taxon>Phytophthora</taxon>
    </lineage>
</organism>
<reference evidence="2" key="1">
    <citation type="submission" date="2021-01" db="EMBL/GenBank/DDBJ databases">
        <title>Phytophthora aleatoria, a newly-described species from Pinus radiata is distinct from Phytophthora cactorum isolates based on comparative genomics.</title>
        <authorList>
            <person name="Mcdougal R."/>
            <person name="Panda P."/>
            <person name="Williams N."/>
            <person name="Studholme D.J."/>
        </authorList>
    </citation>
    <scope>NUCLEOTIDE SEQUENCE</scope>
    <source>
        <strain evidence="2">NZFS 3830</strain>
    </source>
</reference>
<comment type="caution">
    <text evidence="2">The sequence shown here is derived from an EMBL/GenBank/DDBJ whole genome shotgun (WGS) entry which is preliminary data.</text>
</comment>
<evidence type="ECO:0000313" key="3">
    <source>
        <dbReference type="Proteomes" id="UP000688947"/>
    </source>
</evidence>
<gene>
    <name evidence="2" type="ORF">JG687_00001844</name>
</gene>
<evidence type="ECO:0000313" key="2">
    <source>
        <dbReference type="EMBL" id="KAG6971799.1"/>
    </source>
</evidence>
<sequence>MSLARPPHVILQGNPRDVSDDSVTDIVSLDERLPSCAGPNRRTYQTDCQKWTLDRLKEELTGTNPGIDKRAPAGEARSKKNKSPQVSPHSHKATEKTPQPTLPTERQQHRPPPAKIDGAWETKVAE</sequence>
<feature type="region of interest" description="Disordered" evidence="1">
    <location>
        <begin position="1"/>
        <end position="22"/>
    </location>
</feature>
<proteinExistence type="predicted"/>
<evidence type="ECO:0000256" key="1">
    <source>
        <dbReference type="SAM" id="MobiDB-lite"/>
    </source>
</evidence>
<dbReference type="AlphaFoldDB" id="A0A8T1UYP6"/>
<name>A0A8T1UYP6_9STRA</name>
<dbReference type="EMBL" id="JAENGZ010000046">
    <property type="protein sequence ID" value="KAG6971799.1"/>
    <property type="molecule type" value="Genomic_DNA"/>
</dbReference>
<accession>A0A8T1UYP6</accession>
<protein>
    <submittedName>
        <fullName evidence="2">Uncharacterized protein</fullName>
    </submittedName>
</protein>
<dbReference type="OrthoDB" id="105414at2759"/>
<feature type="compositionally biased region" description="Basic and acidic residues" evidence="1">
    <location>
        <begin position="67"/>
        <end position="78"/>
    </location>
</feature>
<dbReference type="Proteomes" id="UP000688947">
    <property type="component" value="Unassembled WGS sequence"/>
</dbReference>
<feature type="compositionally biased region" description="Polar residues" evidence="1">
    <location>
        <begin position="96"/>
        <end position="105"/>
    </location>
</feature>
<dbReference type="VEuPathDB" id="FungiDB:PC110_g10238"/>